<feature type="compositionally biased region" description="Polar residues" evidence="5">
    <location>
        <begin position="621"/>
        <end position="636"/>
    </location>
</feature>
<dbReference type="GO" id="GO:0008330">
    <property type="term" value="F:protein tyrosine/threonine phosphatase activity"/>
    <property type="evidence" value="ECO:0007669"/>
    <property type="project" value="TreeGrafter"/>
</dbReference>
<dbReference type="EMBL" id="PYSW02000005">
    <property type="protein sequence ID" value="KAG2392129.1"/>
    <property type="molecule type" value="Genomic_DNA"/>
</dbReference>
<feature type="region of interest" description="Disordered" evidence="5">
    <location>
        <begin position="693"/>
        <end position="832"/>
    </location>
</feature>
<feature type="region of interest" description="Disordered" evidence="5">
    <location>
        <begin position="563"/>
        <end position="639"/>
    </location>
</feature>
<evidence type="ECO:0000259" key="6">
    <source>
        <dbReference type="PROSITE" id="PS50054"/>
    </source>
</evidence>
<evidence type="ECO:0000313" key="9">
    <source>
        <dbReference type="Proteomes" id="UP000816034"/>
    </source>
</evidence>
<feature type="compositionally biased region" description="Acidic residues" evidence="5">
    <location>
        <begin position="470"/>
        <end position="502"/>
    </location>
</feature>
<feature type="compositionally biased region" description="Basic and acidic residues" evidence="5">
    <location>
        <begin position="741"/>
        <end position="761"/>
    </location>
</feature>
<dbReference type="PANTHER" id="PTHR10159:SF414">
    <property type="entry name" value="PROTEIN-TYROSINE-PHOSPHATASE-RELATED"/>
    <property type="match status" value="1"/>
</dbReference>
<dbReference type="InterPro" id="IPR029021">
    <property type="entry name" value="Prot-tyrosine_phosphatase-like"/>
</dbReference>
<feature type="compositionally biased region" description="Basic residues" evidence="5">
    <location>
        <begin position="506"/>
        <end position="521"/>
    </location>
</feature>
<evidence type="ECO:0000256" key="5">
    <source>
        <dbReference type="SAM" id="MobiDB-lite"/>
    </source>
</evidence>
<gene>
    <name evidence="8" type="ORF">C9374_012381</name>
</gene>
<dbReference type="PROSITE" id="PS50054">
    <property type="entry name" value="TYR_PHOSPHATASE_DUAL"/>
    <property type="match status" value="1"/>
</dbReference>
<keyword evidence="9" id="KW-1185">Reference proteome</keyword>
<keyword evidence="4" id="KW-0904">Protein phosphatase</keyword>
<evidence type="ECO:0000256" key="4">
    <source>
        <dbReference type="ARBA" id="ARBA00022912"/>
    </source>
</evidence>
<dbReference type="GO" id="GO:0033550">
    <property type="term" value="F:MAP kinase tyrosine phosphatase activity"/>
    <property type="evidence" value="ECO:0007669"/>
    <property type="project" value="TreeGrafter"/>
</dbReference>
<dbReference type="EC" id="3.1.3.48" evidence="2"/>
<dbReference type="GO" id="GO:0017017">
    <property type="term" value="F:MAP kinase tyrosine/serine/threonine phosphatase activity"/>
    <property type="evidence" value="ECO:0007669"/>
    <property type="project" value="TreeGrafter"/>
</dbReference>
<dbReference type="GO" id="GO:0005737">
    <property type="term" value="C:cytoplasm"/>
    <property type="evidence" value="ECO:0007669"/>
    <property type="project" value="TreeGrafter"/>
</dbReference>
<dbReference type="CDD" id="cd14498">
    <property type="entry name" value="DSP"/>
    <property type="match status" value="1"/>
</dbReference>
<dbReference type="PROSITE" id="PS50056">
    <property type="entry name" value="TYR_PHOSPHATASE_2"/>
    <property type="match status" value="1"/>
</dbReference>
<organism evidence="8 9">
    <name type="scientific">Naegleria lovaniensis</name>
    <name type="common">Amoeba</name>
    <dbReference type="NCBI Taxonomy" id="51637"/>
    <lineage>
        <taxon>Eukaryota</taxon>
        <taxon>Discoba</taxon>
        <taxon>Heterolobosea</taxon>
        <taxon>Tetramitia</taxon>
        <taxon>Eutetramitia</taxon>
        <taxon>Vahlkampfiidae</taxon>
        <taxon>Naegleria</taxon>
    </lineage>
</organism>
<accession>A0AA88GX15</accession>
<feature type="compositionally biased region" description="Basic residues" evidence="5">
    <location>
        <begin position="794"/>
        <end position="806"/>
    </location>
</feature>
<dbReference type="RefSeq" id="XP_044554023.1">
    <property type="nucleotide sequence ID" value="XM_044688141.1"/>
</dbReference>
<dbReference type="Gene3D" id="3.90.190.10">
    <property type="entry name" value="Protein tyrosine phosphatase superfamily"/>
    <property type="match status" value="2"/>
</dbReference>
<evidence type="ECO:0000256" key="3">
    <source>
        <dbReference type="ARBA" id="ARBA00022801"/>
    </source>
</evidence>
<feature type="compositionally biased region" description="Basic and acidic residues" evidence="5">
    <location>
        <begin position="773"/>
        <end position="793"/>
    </location>
</feature>
<evidence type="ECO:0000256" key="1">
    <source>
        <dbReference type="ARBA" id="ARBA00008601"/>
    </source>
</evidence>
<dbReference type="Pfam" id="PF00782">
    <property type="entry name" value="DSPc"/>
    <property type="match status" value="1"/>
</dbReference>
<feature type="compositionally biased region" description="Low complexity" evidence="5">
    <location>
        <begin position="697"/>
        <end position="714"/>
    </location>
</feature>
<protein>
    <recommendedName>
        <fullName evidence="2">protein-tyrosine-phosphatase</fullName>
        <ecNumber evidence="2">3.1.3.48</ecNumber>
    </recommendedName>
</protein>
<dbReference type="SMART" id="SM00195">
    <property type="entry name" value="DSPc"/>
    <property type="match status" value="1"/>
</dbReference>
<feature type="domain" description="Tyrosine-protein phosphatase" evidence="6">
    <location>
        <begin position="244"/>
        <end position="405"/>
    </location>
</feature>
<sequence length="912" mass="102212">MEVFDRILLGNKDDACDIHLFKEQNIGLVINVTDNIDNHFENKTEIKIKLRKHEQTEMMRSLSQSSEGMDELVFDEEDENITPKKASLTSFPQEEEDENSSSRILLSLDEEKFIPTPPSLKHNTNVSTPTQHGFMDLSNHEQLSHPSMTTTTTVSEYLLVPSQYSSSSSALLDDNMNAVPTASQLSLVSAASSDPMLVDDSESVMSSNAFIVPEESSRMSSMSDAISRFSSSNTLDSMASEASHLSMVDDANMLNQEEHSLTTPNQKKATTPKKSSSKKRSSSKKTTPSRKKPIAIYRSVKLNHPIIYHKISIEDSSEILISEYFDEAIAIIQRFLEEYPDRKVLIHCREGRSRSVSTLIAFGMKHLKMSLKDCYEHVTEKIDGRDRINDGFKRQLMQYELKLKKLQAMEAVKASKREEHFKTNPEIPFNEDFVVTDLPDDIHVNSYSFFNRNKYGKNYAHKSARGKNDDDGEDDMDFDEEDEFEYEEDEDDEDLDDEDFDESYGTKKKKKKKSSKQKGRGTTRQQKLFSKSWEEIKIEEKQNKSQGKQLSLMDMFAKKVKKVETGSNGTMDAPQAKTTKQSTESLFSPKKPKKQTSAKKKTTPAATTSNKKDVTKKDTPLLNNLSATTEANSDIFQTPEPVGQALVSMAIDNQNAMEETSMNNLPPQDFVTAMTSESTTLITTAEDASQVVNAVTSSSDKLQSISQSSTTTLPSKKKKESKKDQSNGSTKKIFKRAPRLPKPEETSSVATDEKTTPEEKPKKKKNEAKKRKKDETTLGKEEKKNKSHDEEGSKKKREKKKSKKEKKNPPSTSTSPSAAPTDATGTIVNVQPQVHAFNDHELHHSVPAATTAAVVEHEVKVSVSDENKENIVPLPSSSTATTADDSKKKKINSIMNYFKPKAQHTATTTTTV</sequence>
<feature type="compositionally biased region" description="Low complexity" evidence="5">
    <location>
        <begin position="809"/>
        <end position="824"/>
    </location>
</feature>
<evidence type="ECO:0000313" key="8">
    <source>
        <dbReference type="EMBL" id="KAG2392129.1"/>
    </source>
</evidence>
<feature type="compositionally biased region" description="Basic and acidic residues" evidence="5">
    <location>
        <begin position="610"/>
        <end position="619"/>
    </location>
</feature>
<feature type="compositionally biased region" description="Basic residues" evidence="5">
    <location>
        <begin position="590"/>
        <end position="602"/>
    </location>
</feature>
<comment type="similarity">
    <text evidence="1">Belongs to the protein-tyrosine phosphatase family. Non-receptor class dual specificity subfamily.</text>
</comment>
<evidence type="ECO:0000259" key="7">
    <source>
        <dbReference type="PROSITE" id="PS50056"/>
    </source>
</evidence>
<dbReference type="GO" id="GO:0043409">
    <property type="term" value="P:negative regulation of MAPK cascade"/>
    <property type="evidence" value="ECO:0007669"/>
    <property type="project" value="TreeGrafter"/>
</dbReference>
<dbReference type="InterPro" id="IPR000387">
    <property type="entry name" value="Tyr_Pase_dom"/>
</dbReference>
<feature type="compositionally biased region" description="Basic residues" evidence="5">
    <location>
        <begin position="275"/>
        <end position="293"/>
    </location>
</feature>
<feature type="region of interest" description="Disordered" evidence="5">
    <location>
        <begin position="460"/>
        <end position="550"/>
    </location>
</feature>
<dbReference type="InterPro" id="IPR020422">
    <property type="entry name" value="TYR_PHOSPHATASE_DUAL_dom"/>
</dbReference>
<dbReference type="SUPFAM" id="SSF52799">
    <property type="entry name" value="(Phosphotyrosine protein) phosphatases II"/>
    <property type="match status" value="1"/>
</dbReference>
<feature type="compositionally biased region" description="Basic residues" evidence="5">
    <location>
        <begin position="762"/>
        <end position="772"/>
    </location>
</feature>
<feature type="domain" description="Tyrosine specific protein phosphatases" evidence="7">
    <location>
        <begin position="326"/>
        <end position="381"/>
    </location>
</feature>
<dbReference type="PANTHER" id="PTHR10159">
    <property type="entry name" value="DUAL SPECIFICITY PROTEIN PHOSPHATASE"/>
    <property type="match status" value="1"/>
</dbReference>
<comment type="caution">
    <text evidence="8">The sequence shown here is derived from an EMBL/GenBank/DDBJ whole genome shotgun (WGS) entry which is preliminary data.</text>
</comment>
<name>A0AA88GX15_NAELO</name>
<feature type="compositionally biased region" description="Basic and acidic residues" evidence="5">
    <location>
        <begin position="532"/>
        <end position="543"/>
    </location>
</feature>
<proteinExistence type="inferred from homology"/>
<dbReference type="InterPro" id="IPR000340">
    <property type="entry name" value="Dual-sp_phosphatase_cat-dom"/>
</dbReference>
<dbReference type="AlphaFoldDB" id="A0AA88GX15"/>
<feature type="region of interest" description="Disordered" evidence="5">
    <location>
        <begin position="860"/>
        <end position="887"/>
    </location>
</feature>
<reference evidence="8 9" key="1">
    <citation type="journal article" date="2018" name="BMC Genomics">
        <title>The genome of Naegleria lovaniensis, the basis for a comparative approach to unravel pathogenicity factors of the human pathogenic amoeba N. fowleri.</title>
        <authorList>
            <person name="Liechti N."/>
            <person name="Schurch N."/>
            <person name="Bruggmann R."/>
            <person name="Wittwer M."/>
        </authorList>
    </citation>
    <scope>NUCLEOTIDE SEQUENCE [LARGE SCALE GENOMIC DNA]</scope>
    <source>
        <strain evidence="8 9">ATCC 30569</strain>
    </source>
</reference>
<keyword evidence="3" id="KW-0378">Hydrolase</keyword>
<dbReference type="Proteomes" id="UP000816034">
    <property type="component" value="Unassembled WGS sequence"/>
</dbReference>
<feature type="compositionally biased region" description="Basic and acidic residues" evidence="5">
    <location>
        <begin position="860"/>
        <end position="869"/>
    </location>
</feature>
<feature type="region of interest" description="Disordered" evidence="5">
    <location>
        <begin position="259"/>
        <end position="293"/>
    </location>
</feature>
<feature type="compositionally biased region" description="Polar residues" evidence="5">
    <location>
        <begin position="565"/>
        <end position="586"/>
    </location>
</feature>
<evidence type="ECO:0000256" key="2">
    <source>
        <dbReference type="ARBA" id="ARBA00013064"/>
    </source>
</evidence>
<feature type="region of interest" description="Disordered" evidence="5">
    <location>
        <begin position="76"/>
        <end position="101"/>
    </location>
</feature>
<dbReference type="GeneID" id="68104835"/>